<keyword evidence="2" id="KW-0378">Hydrolase</keyword>
<feature type="domain" description="Glycosyl hydrolase family 32 N-terminal" evidence="4">
    <location>
        <begin position="17"/>
        <end position="90"/>
    </location>
</feature>
<dbReference type="InterPro" id="IPR023296">
    <property type="entry name" value="Glyco_hydro_beta-prop_sf"/>
</dbReference>
<evidence type="ECO:0000313" key="5">
    <source>
        <dbReference type="EMBL" id="KAF2556892.1"/>
    </source>
</evidence>
<evidence type="ECO:0000313" key="6">
    <source>
        <dbReference type="Proteomes" id="UP000712281"/>
    </source>
</evidence>
<comment type="caution">
    <text evidence="5">The sequence shown here is derived from an EMBL/GenBank/DDBJ whole genome shotgun (WGS) entry which is preliminary data.</text>
</comment>
<sequence length="249" mass="27274">MVLLNGKRGLFFLQILMYNPNAAVWGDIVWGHAVSKDLIHWVHLPLAMVADQWYDANGVWTGSATFLEDGSIVMLYTGSTDKSVQVSAEAEEFSCQKSGGSTVRGALGPFGFSVLAHESLSEQTPVYFYVAKGKDSKLITFFCTDSSRSSFANDVVKPIYGSSVPVLKGEKLTMRILVDHSIVEAFGQGGRTCITSRVYPTKAIYGAAKLFLFNNAIDATITASFKVWQMNSAFIHPYSEEAVRALSRT</sequence>
<gene>
    <name evidence="5" type="ORF">F2Q68_00013300</name>
</gene>
<dbReference type="Pfam" id="PF00251">
    <property type="entry name" value="Glyco_hydro_32N"/>
    <property type="match status" value="1"/>
</dbReference>
<dbReference type="InterPro" id="IPR050551">
    <property type="entry name" value="Fructan_Metab_Enzymes"/>
</dbReference>
<proteinExistence type="inferred from homology"/>
<protein>
    <recommendedName>
        <fullName evidence="4">Glycosyl hydrolase family 32 N-terminal domain-containing protein</fullName>
    </recommendedName>
</protein>
<dbReference type="SUPFAM" id="SSF49899">
    <property type="entry name" value="Concanavalin A-like lectins/glucanases"/>
    <property type="match status" value="1"/>
</dbReference>
<evidence type="ECO:0000259" key="4">
    <source>
        <dbReference type="Pfam" id="PF00251"/>
    </source>
</evidence>
<comment type="similarity">
    <text evidence="1">Belongs to the glycosyl hydrolase 32 family.</text>
</comment>
<name>A0A8S9HKE8_BRACR</name>
<dbReference type="GO" id="GO:0004553">
    <property type="term" value="F:hydrolase activity, hydrolyzing O-glycosyl compounds"/>
    <property type="evidence" value="ECO:0007669"/>
    <property type="project" value="InterPro"/>
</dbReference>
<evidence type="ECO:0000256" key="2">
    <source>
        <dbReference type="ARBA" id="ARBA00022801"/>
    </source>
</evidence>
<dbReference type="InterPro" id="IPR013320">
    <property type="entry name" value="ConA-like_dom_sf"/>
</dbReference>
<dbReference type="Gene3D" id="2.60.120.560">
    <property type="entry name" value="Exo-inulinase, domain 1"/>
    <property type="match status" value="1"/>
</dbReference>
<dbReference type="InterPro" id="IPR001362">
    <property type="entry name" value="Glyco_hydro_32"/>
</dbReference>
<dbReference type="EMBL" id="QGKW02001940">
    <property type="protein sequence ID" value="KAF2556892.1"/>
    <property type="molecule type" value="Genomic_DNA"/>
</dbReference>
<dbReference type="SMART" id="SM00640">
    <property type="entry name" value="Glyco_32"/>
    <property type="match status" value="1"/>
</dbReference>
<dbReference type="InterPro" id="IPR013148">
    <property type="entry name" value="Glyco_hydro_32_N"/>
</dbReference>
<dbReference type="Proteomes" id="UP000712281">
    <property type="component" value="Unassembled WGS sequence"/>
</dbReference>
<accession>A0A8S9HKE8</accession>
<dbReference type="AlphaFoldDB" id="A0A8S9HKE8"/>
<keyword evidence="3" id="KW-0326">Glycosidase</keyword>
<organism evidence="5 6">
    <name type="scientific">Brassica cretica</name>
    <name type="common">Mustard</name>
    <dbReference type="NCBI Taxonomy" id="69181"/>
    <lineage>
        <taxon>Eukaryota</taxon>
        <taxon>Viridiplantae</taxon>
        <taxon>Streptophyta</taxon>
        <taxon>Embryophyta</taxon>
        <taxon>Tracheophyta</taxon>
        <taxon>Spermatophyta</taxon>
        <taxon>Magnoliopsida</taxon>
        <taxon>eudicotyledons</taxon>
        <taxon>Gunneridae</taxon>
        <taxon>Pentapetalae</taxon>
        <taxon>rosids</taxon>
        <taxon>malvids</taxon>
        <taxon>Brassicales</taxon>
        <taxon>Brassicaceae</taxon>
        <taxon>Brassiceae</taxon>
        <taxon>Brassica</taxon>
    </lineage>
</organism>
<dbReference type="SUPFAM" id="SSF75005">
    <property type="entry name" value="Arabinanase/levansucrase/invertase"/>
    <property type="match status" value="1"/>
</dbReference>
<evidence type="ECO:0000256" key="3">
    <source>
        <dbReference type="ARBA" id="ARBA00023295"/>
    </source>
</evidence>
<dbReference type="GO" id="GO:0005975">
    <property type="term" value="P:carbohydrate metabolic process"/>
    <property type="evidence" value="ECO:0007669"/>
    <property type="project" value="InterPro"/>
</dbReference>
<dbReference type="PANTHER" id="PTHR31953">
    <property type="entry name" value="BETA-FRUCTOFURANOSIDASE, INSOLUBLE ISOENZYME CWINV1-RELATED"/>
    <property type="match status" value="1"/>
</dbReference>
<evidence type="ECO:0000256" key="1">
    <source>
        <dbReference type="ARBA" id="ARBA00009902"/>
    </source>
</evidence>
<reference evidence="5" key="1">
    <citation type="submission" date="2019-12" db="EMBL/GenBank/DDBJ databases">
        <title>Genome sequencing and annotation of Brassica cretica.</title>
        <authorList>
            <person name="Studholme D.J."/>
            <person name="Sarris P.F."/>
        </authorList>
    </citation>
    <scope>NUCLEOTIDE SEQUENCE</scope>
    <source>
        <strain evidence="5">PFS-001/15</strain>
        <tissue evidence="5">Leaf</tissue>
    </source>
</reference>
<dbReference type="FunFam" id="2.60.120.560:FF:000002">
    <property type="entry name" value="Beta-fructofuranosidase, insoluble isoenzyme CWINV1"/>
    <property type="match status" value="1"/>
</dbReference>